<evidence type="ECO:0000313" key="2">
    <source>
        <dbReference type="EMBL" id="GIQ88867.1"/>
    </source>
</evidence>
<comment type="caution">
    <text evidence="2">The sequence shown here is derived from an EMBL/GenBank/DDBJ whole genome shotgun (WGS) entry which is preliminary data.</text>
</comment>
<keyword evidence="3" id="KW-1185">Reference proteome</keyword>
<dbReference type="PANTHER" id="PTHR12245">
    <property type="entry name" value="SPRY DOMAIN CONTAINING SOCS BOX PROTEIN"/>
    <property type="match status" value="1"/>
</dbReference>
<feature type="non-terminal residue" evidence="2">
    <location>
        <position position="1"/>
    </location>
</feature>
<dbReference type="InterPro" id="IPR003877">
    <property type="entry name" value="SPRY_dom"/>
</dbReference>
<gene>
    <name evidence="2" type="ORF">KIPB_011211</name>
</gene>
<dbReference type="InterPro" id="IPR050672">
    <property type="entry name" value="FBXO45-Fsn/SPSB_families"/>
</dbReference>
<feature type="domain" description="B30.2/SPRY" evidence="1">
    <location>
        <begin position="1"/>
        <end position="182"/>
    </location>
</feature>
<dbReference type="InterPro" id="IPR043136">
    <property type="entry name" value="B30.2/SPRY_sf"/>
</dbReference>
<dbReference type="InterPro" id="IPR001870">
    <property type="entry name" value="B30.2/SPRY"/>
</dbReference>
<protein>
    <recommendedName>
        <fullName evidence="1">B30.2/SPRY domain-containing protein</fullName>
    </recommendedName>
</protein>
<dbReference type="OrthoDB" id="445357at2759"/>
<dbReference type="InterPro" id="IPR013320">
    <property type="entry name" value="ConA-like_dom_sf"/>
</dbReference>
<evidence type="ECO:0000259" key="1">
    <source>
        <dbReference type="PROSITE" id="PS50188"/>
    </source>
</evidence>
<name>A0A9K3D664_9EUKA</name>
<reference evidence="2 3" key="1">
    <citation type="journal article" date="2018" name="PLoS ONE">
        <title>The draft genome of Kipferlia bialata reveals reductive genome evolution in fornicate parasites.</title>
        <authorList>
            <person name="Tanifuji G."/>
            <person name="Takabayashi S."/>
            <person name="Kume K."/>
            <person name="Takagi M."/>
            <person name="Nakayama T."/>
            <person name="Kamikawa R."/>
            <person name="Inagaki Y."/>
            <person name="Hashimoto T."/>
        </authorList>
    </citation>
    <scope>NUCLEOTIDE SEQUENCE [LARGE SCALE GENOMIC DNA]</scope>
    <source>
        <strain evidence="2">NY0173</strain>
    </source>
</reference>
<dbReference type="EMBL" id="BDIP01004465">
    <property type="protein sequence ID" value="GIQ88867.1"/>
    <property type="molecule type" value="Genomic_DNA"/>
</dbReference>
<dbReference type="Proteomes" id="UP000265618">
    <property type="component" value="Unassembled WGS sequence"/>
</dbReference>
<accession>A0A9K3D664</accession>
<sequence>HAGKYVISAVFDKRTIREVAHVVARFNPDRCARGVFLSSRRKQARFVEQLSRKKGSDVAVLLSERLSTAHPAVSVRLDNTQHSAIYFGLCPPGTSRNAVLRDPQSYLFDCSTGCVVHGGEHLPYSPAAKQGDVVTVEFDLRFRRISFSVNGVTFGPAFEDVRANPLFPVVVFTEVDDSVVIE</sequence>
<dbReference type="Pfam" id="PF00622">
    <property type="entry name" value="SPRY"/>
    <property type="match status" value="1"/>
</dbReference>
<dbReference type="AlphaFoldDB" id="A0A9K3D664"/>
<dbReference type="PROSITE" id="PS50188">
    <property type="entry name" value="B302_SPRY"/>
    <property type="match status" value="1"/>
</dbReference>
<dbReference type="PANTHER" id="PTHR12245:SF5">
    <property type="entry name" value="SPRY DOMAIN-CONTAINING SOCS BOX PROTEIN 3"/>
    <property type="match status" value="1"/>
</dbReference>
<dbReference type="CDD" id="cd11709">
    <property type="entry name" value="SPRY"/>
    <property type="match status" value="1"/>
</dbReference>
<proteinExistence type="predicted"/>
<organism evidence="2 3">
    <name type="scientific">Kipferlia bialata</name>
    <dbReference type="NCBI Taxonomy" id="797122"/>
    <lineage>
        <taxon>Eukaryota</taxon>
        <taxon>Metamonada</taxon>
        <taxon>Carpediemonas-like organisms</taxon>
        <taxon>Kipferlia</taxon>
    </lineage>
</organism>
<dbReference type="SUPFAM" id="SSF49899">
    <property type="entry name" value="Concanavalin A-like lectins/glucanases"/>
    <property type="match status" value="1"/>
</dbReference>
<evidence type="ECO:0000313" key="3">
    <source>
        <dbReference type="Proteomes" id="UP000265618"/>
    </source>
</evidence>
<dbReference type="Gene3D" id="2.60.120.920">
    <property type="match status" value="1"/>
</dbReference>